<evidence type="ECO:0000256" key="1">
    <source>
        <dbReference type="SAM" id="MobiDB-lite"/>
    </source>
</evidence>
<protein>
    <submittedName>
        <fullName evidence="2">Uncharacterized protein</fullName>
    </submittedName>
</protein>
<proteinExistence type="predicted"/>
<feature type="region of interest" description="Disordered" evidence="1">
    <location>
        <begin position="1"/>
        <end position="40"/>
    </location>
</feature>
<dbReference type="Proteomes" id="UP000757232">
    <property type="component" value="Unassembled WGS sequence"/>
</dbReference>
<comment type="caution">
    <text evidence="2">The sequence shown here is derived from an EMBL/GenBank/DDBJ whole genome shotgun (WGS) entry which is preliminary data.</text>
</comment>
<sequence length="93" mass="10320">MDNRQIKHHMREKKTQAASSQLANAQPLDPKLPSTNNRTPIELIKRVPRAACARTPQRPIRMLQLLQLPVERGGLGRESDEGGVLRLEGGGYG</sequence>
<feature type="compositionally biased region" description="Basic residues" evidence="1">
    <location>
        <begin position="1"/>
        <end position="12"/>
    </location>
</feature>
<dbReference type="EMBL" id="LNZH02000142">
    <property type="protein sequence ID" value="OCB90074.1"/>
    <property type="molecule type" value="Genomic_DNA"/>
</dbReference>
<evidence type="ECO:0000313" key="3">
    <source>
        <dbReference type="Proteomes" id="UP000757232"/>
    </source>
</evidence>
<accession>A0A9Q5I208</accession>
<gene>
    <name evidence="2" type="ORF">A7U60_g2738</name>
</gene>
<organism evidence="2 3">
    <name type="scientific">Sanghuangporus baumii</name>
    <name type="common">Phellinus baumii</name>
    <dbReference type="NCBI Taxonomy" id="108892"/>
    <lineage>
        <taxon>Eukaryota</taxon>
        <taxon>Fungi</taxon>
        <taxon>Dikarya</taxon>
        <taxon>Basidiomycota</taxon>
        <taxon>Agaricomycotina</taxon>
        <taxon>Agaricomycetes</taxon>
        <taxon>Hymenochaetales</taxon>
        <taxon>Hymenochaetaceae</taxon>
        <taxon>Sanghuangporus</taxon>
    </lineage>
</organism>
<keyword evidence="3" id="KW-1185">Reference proteome</keyword>
<reference evidence="2" key="1">
    <citation type="submission" date="2016-06" db="EMBL/GenBank/DDBJ databases">
        <title>Draft Genome sequence of the fungus Inonotus baumii.</title>
        <authorList>
            <person name="Zhu H."/>
            <person name="Lin W."/>
        </authorList>
    </citation>
    <scope>NUCLEOTIDE SEQUENCE</scope>
    <source>
        <strain evidence="2">821</strain>
    </source>
</reference>
<feature type="region of interest" description="Disordered" evidence="1">
    <location>
        <begin position="73"/>
        <end position="93"/>
    </location>
</feature>
<name>A0A9Q5I208_SANBA</name>
<dbReference type="AlphaFoldDB" id="A0A9Q5I208"/>
<evidence type="ECO:0000313" key="2">
    <source>
        <dbReference type="EMBL" id="OCB90074.1"/>
    </source>
</evidence>